<sequence length="189" mass="21077">MEKYEGLHVKFVTVGGDLQGLWHGFFSDVAWPVADPAVEFSWILADDRRCGYPWASFLLTLPWCFASPDCLADAARVGQPRICAELHVAMELWDCSDGSCGRSGRVARWRFSADRRSVVGGSYSRSYIHASDRLSVLPGLTGGALFSVSGTRVFNSELGQWWTWKVRHSGAWPTLVRSLGFESVVFRIL</sequence>
<keyword evidence="2" id="KW-1185">Reference proteome</keyword>
<organism evidence="1 2">
    <name type="scientific">Canavalia gladiata</name>
    <name type="common">Sword bean</name>
    <name type="synonym">Dolichos gladiatus</name>
    <dbReference type="NCBI Taxonomy" id="3824"/>
    <lineage>
        <taxon>Eukaryota</taxon>
        <taxon>Viridiplantae</taxon>
        <taxon>Streptophyta</taxon>
        <taxon>Embryophyta</taxon>
        <taxon>Tracheophyta</taxon>
        <taxon>Spermatophyta</taxon>
        <taxon>Magnoliopsida</taxon>
        <taxon>eudicotyledons</taxon>
        <taxon>Gunneridae</taxon>
        <taxon>Pentapetalae</taxon>
        <taxon>rosids</taxon>
        <taxon>fabids</taxon>
        <taxon>Fabales</taxon>
        <taxon>Fabaceae</taxon>
        <taxon>Papilionoideae</taxon>
        <taxon>50 kb inversion clade</taxon>
        <taxon>NPAAA clade</taxon>
        <taxon>indigoferoid/millettioid clade</taxon>
        <taxon>Phaseoleae</taxon>
        <taxon>Canavalia</taxon>
    </lineage>
</organism>
<dbReference type="AlphaFoldDB" id="A0AAN9PNM5"/>
<comment type="caution">
    <text evidence="1">The sequence shown here is derived from an EMBL/GenBank/DDBJ whole genome shotgun (WGS) entry which is preliminary data.</text>
</comment>
<gene>
    <name evidence="1" type="ORF">VNO77_44266</name>
</gene>
<accession>A0AAN9PNM5</accession>
<reference evidence="1 2" key="1">
    <citation type="submission" date="2024-01" db="EMBL/GenBank/DDBJ databases">
        <title>The genomes of 5 underutilized Papilionoideae crops provide insights into root nodulation and disease resistanc.</title>
        <authorList>
            <person name="Jiang F."/>
        </authorList>
    </citation>
    <scope>NUCLEOTIDE SEQUENCE [LARGE SCALE GENOMIC DNA]</scope>
    <source>
        <strain evidence="1">LVBAO_FW01</strain>
        <tissue evidence="1">Leaves</tissue>
    </source>
</reference>
<evidence type="ECO:0000313" key="1">
    <source>
        <dbReference type="EMBL" id="KAK7306335.1"/>
    </source>
</evidence>
<dbReference type="Proteomes" id="UP001367508">
    <property type="component" value="Unassembled WGS sequence"/>
</dbReference>
<proteinExistence type="predicted"/>
<dbReference type="EMBL" id="JAYMYQ010000011">
    <property type="protein sequence ID" value="KAK7306335.1"/>
    <property type="molecule type" value="Genomic_DNA"/>
</dbReference>
<protein>
    <submittedName>
        <fullName evidence="1">Uncharacterized protein</fullName>
    </submittedName>
</protein>
<evidence type="ECO:0000313" key="2">
    <source>
        <dbReference type="Proteomes" id="UP001367508"/>
    </source>
</evidence>
<name>A0AAN9PNM5_CANGL</name>